<organism evidence="1 2">
    <name type="scientific">Gossypium stocksii</name>
    <dbReference type="NCBI Taxonomy" id="47602"/>
    <lineage>
        <taxon>Eukaryota</taxon>
        <taxon>Viridiplantae</taxon>
        <taxon>Streptophyta</taxon>
        <taxon>Embryophyta</taxon>
        <taxon>Tracheophyta</taxon>
        <taxon>Spermatophyta</taxon>
        <taxon>Magnoliopsida</taxon>
        <taxon>eudicotyledons</taxon>
        <taxon>Gunneridae</taxon>
        <taxon>Pentapetalae</taxon>
        <taxon>rosids</taxon>
        <taxon>malvids</taxon>
        <taxon>Malvales</taxon>
        <taxon>Malvaceae</taxon>
        <taxon>Malvoideae</taxon>
        <taxon>Gossypium</taxon>
    </lineage>
</organism>
<keyword evidence="2" id="KW-1185">Reference proteome</keyword>
<reference evidence="1 2" key="1">
    <citation type="journal article" date="2021" name="Plant Biotechnol. J.">
        <title>Multi-omics assisted identification of the key and species-specific regulatory components of drought-tolerant mechanisms in Gossypium stocksii.</title>
        <authorList>
            <person name="Yu D."/>
            <person name="Ke L."/>
            <person name="Zhang D."/>
            <person name="Wu Y."/>
            <person name="Sun Y."/>
            <person name="Mei J."/>
            <person name="Sun J."/>
            <person name="Sun Y."/>
        </authorList>
    </citation>
    <scope>NUCLEOTIDE SEQUENCE [LARGE SCALE GENOMIC DNA]</scope>
    <source>
        <strain evidence="2">cv. E1</strain>
        <tissue evidence="1">Leaf</tissue>
    </source>
</reference>
<comment type="caution">
    <text evidence="1">The sequence shown here is derived from an EMBL/GenBank/DDBJ whole genome shotgun (WGS) entry which is preliminary data.</text>
</comment>
<evidence type="ECO:0000313" key="2">
    <source>
        <dbReference type="Proteomes" id="UP000828251"/>
    </source>
</evidence>
<sequence>MKTDEHLLLQIMKDESENRLGKRKQVGLEKARHKGGEIDIEAWIGLREPARPTLKIGSESSISVRRAACSVL</sequence>
<proteinExistence type="predicted"/>
<name>A0A9D3UTS7_9ROSI</name>
<accession>A0A9D3UTS7</accession>
<gene>
    <name evidence="1" type="ORF">J1N35_035368</name>
</gene>
<evidence type="ECO:0000313" key="1">
    <source>
        <dbReference type="EMBL" id="KAH1057303.1"/>
    </source>
</evidence>
<dbReference type="Proteomes" id="UP000828251">
    <property type="component" value="Unassembled WGS sequence"/>
</dbReference>
<dbReference type="EMBL" id="JAIQCV010000010">
    <property type="protein sequence ID" value="KAH1057303.1"/>
    <property type="molecule type" value="Genomic_DNA"/>
</dbReference>
<dbReference type="AlphaFoldDB" id="A0A9D3UTS7"/>
<protein>
    <submittedName>
        <fullName evidence="1">Uncharacterized protein</fullName>
    </submittedName>
</protein>